<dbReference type="InterPro" id="IPR018649">
    <property type="entry name" value="SHOCT"/>
</dbReference>
<dbReference type="VEuPathDB" id="AmoebaDB:NfTy_063830"/>
<feature type="region of interest" description="Disordered" evidence="2">
    <location>
        <begin position="447"/>
        <end position="511"/>
    </location>
</feature>
<gene>
    <name evidence="4" type="ORF">FDP41_003863</name>
</gene>
<feature type="compositionally biased region" description="Low complexity" evidence="2">
    <location>
        <begin position="481"/>
        <end position="500"/>
    </location>
</feature>
<keyword evidence="5" id="KW-1185">Reference proteome</keyword>
<dbReference type="Gene3D" id="3.90.640.10">
    <property type="entry name" value="Actin, Chain A, domain 4"/>
    <property type="match status" value="1"/>
</dbReference>
<dbReference type="InterPro" id="IPR043129">
    <property type="entry name" value="ATPase_NBD"/>
</dbReference>
<dbReference type="Gene3D" id="3.30.420.40">
    <property type="match status" value="2"/>
</dbReference>
<dbReference type="RefSeq" id="XP_044561923.1">
    <property type="nucleotide sequence ID" value="XM_044707214.1"/>
</dbReference>
<dbReference type="PRINTS" id="PR00190">
    <property type="entry name" value="ACTIN"/>
</dbReference>
<dbReference type="EMBL" id="VFQX01000035">
    <property type="protein sequence ID" value="KAF0977210.1"/>
    <property type="molecule type" value="Genomic_DNA"/>
</dbReference>
<dbReference type="VEuPathDB" id="AmoebaDB:NF0017530"/>
<dbReference type="VEuPathDB" id="AmoebaDB:NfTy_063820"/>
<accession>A0A6A5BTX6</accession>
<evidence type="ECO:0000256" key="1">
    <source>
        <dbReference type="RuleBase" id="RU000487"/>
    </source>
</evidence>
<evidence type="ECO:0000259" key="3">
    <source>
        <dbReference type="Pfam" id="PF09851"/>
    </source>
</evidence>
<reference evidence="4 5" key="1">
    <citation type="journal article" date="2019" name="Sci. Rep.">
        <title>Nanopore sequencing improves the draft genome of the human pathogenic amoeba Naegleria fowleri.</title>
        <authorList>
            <person name="Liechti N."/>
            <person name="Schurch N."/>
            <person name="Bruggmann R."/>
            <person name="Wittwer M."/>
        </authorList>
    </citation>
    <scope>NUCLEOTIDE SEQUENCE [LARGE SCALE GENOMIC DNA]</scope>
    <source>
        <strain evidence="4 5">ATCC 30894</strain>
    </source>
</reference>
<dbReference type="SMART" id="SM00268">
    <property type="entry name" value="ACTIN"/>
    <property type="match status" value="1"/>
</dbReference>
<dbReference type="PANTHER" id="PTHR11937">
    <property type="entry name" value="ACTIN"/>
    <property type="match status" value="1"/>
</dbReference>
<protein>
    <recommendedName>
        <fullName evidence="3">SHOCT domain-containing protein</fullName>
    </recommendedName>
</protein>
<feature type="domain" description="SHOCT" evidence="3">
    <location>
        <begin position="515"/>
        <end position="542"/>
    </location>
</feature>
<feature type="compositionally biased region" description="Basic and acidic residues" evidence="2">
    <location>
        <begin position="447"/>
        <end position="471"/>
    </location>
</feature>
<dbReference type="Pfam" id="PF09851">
    <property type="entry name" value="SHOCT"/>
    <property type="match status" value="1"/>
</dbReference>
<dbReference type="VEuPathDB" id="AmoebaDB:FDP41_003863"/>
<comment type="similarity">
    <text evidence="1">Belongs to the actin family.</text>
</comment>
<name>A0A6A5BTX6_NAEFO</name>
<sequence length="544" mass="62376">MKLGALSNLVKQQKLQQAAKTFRQEEIEGSSSNENTTKSLLFDIGTFSLRAGLLTADHNHQPQIQDYHSWVYRYDFTHGFSRGLDENKRYFGFKSHESASFVPYPIFKQGGWLSNLNDFSHLIQEVVKNVDPSKLRSRTENLPFLMTGFEYLNGQKMALGKLTQVVFEELKSSKFAFQEQTKCGLFASGLTTGTVINIGYGTNYSISYQDGQVQTFVENHGLNGNYLTDVFVKIMTDREQYVDTRSERIRVVKAKEGASFVSSSLLDSENEQVPAIDYQLPDGKLIHLENERFEAYESLFDPTRNIINLYKPIEEHFLSLPKMISKSQTTTTTTLIHTKSMIENILLMGGVCCVENLQKRLFMELDQEFKDDSLNWNIKQPRDVNLAYKGLSMLASLSSFDSSYITRQEYEESGENIYVRRFPRAKVVENEEEEEKKRIQDEINERNEALKTKEEEEKEEEKQQQATKESETSNVTAAASTETTTTTPPEKTPQPQQQPTQEKKPVALDFDAQMEQLKKLKELLDSGILTQEEFNEKKKKILGL</sequence>
<comment type="caution">
    <text evidence="4">The sequence shown here is derived from an EMBL/GenBank/DDBJ whole genome shotgun (WGS) entry which is preliminary data.</text>
</comment>
<dbReference type="Proteomes" id="UP000444721">
    <property type="component" value="Unassembled WGS sequence"/>
</dbReference>
<dbReference type="OrthoDB" id="10258788at2759"/>
<dbReference type="OMA" id="MTDREQY"/>
<dbReference type="GeneID" id="68111081"/>
<proteinExistence type="inferred from homology"/>
<organism evidence="4 5">
    <name type="scientific">Naegleria fowleri</name>
    <name type="common">Brain eating amoeba</name>
    <dbReference type="NCBI Taxonomy" id="5763"/>
    <lineage>
        <taxon>Eukaryota</taxon>
        <taxon>Discoba</taxon>
        <taxon>Heterolobosea</taxon>
        <taxon>Tetramitia</taxon>
        <taxon>Eutetramitia</taxon>
        <taxon>Vahlkampfiidae</taxon>
        <taxon>Naegleria</taxon>
    </lineage>
</organism>
<dbReference type="InterPro" id="IPR004000">
    <property type="entry name" value="Actin"/>
</dbReference>
<evidence type="ECO:0000313" key="4">
    <source>
        <dbReference type="EMBL" id="KAF0977210.1"/>
    </source>
</evidence>
<dbReference type="AlphaFoldDB" id="A0A6A5BTX6"/>
<dbReference type="SUPFAM" id="SSF53067">
    <property type="entry name" value="Actin-like ATPase domain"/>
    <property type="match status" value="2"/>
</dbReference>
<evidence type="ECO:0000256" key="2">
    <source>
        <dbReference type="SAM" id="MobiDB-lite"/>
    </source>
</evidence>
<dbReference type="Pfam" id="PF00022">
    <property type="entry name" value="Actin"/>
    <property type="match status" value="1"/>
</dbReference>
<evidence type="ECO:0000313" key="5">
    <source>
        <dbReference type="Proteomes" id="UP000444721"/>
    </source>
</evidence>